<protein>
    <recommendedName>
        <fullName evidence="4">Secreted protein</fullName>
    </recommendedName>
</protein>
<accession>A0A840J892</accession>
<sequence length="51" mass="5207">MKRFSRKVRIGFLALALLGAGFGMVEAAQASTAGTSHEAAGCAGFPTYACI</sequence>
<proteinExistence type="predicted"/>
<evidence type="ECO:0008006" key="4">
    <source>
        <dbReference type="Google" id="ProtNLM"/>
    </source>
</evidence>
<keyword evidence="1" id="KW-0732">Signal</keyword>
<evidence type="ECO:0000313" key="2">
    <source>
        <dbReference type="EMBL" id="MBB4689642.1"/>
    </source>
</evidence>
<dbReference type="AlphaFoldDB" id="A0A840J892"/>
<feature type="chain" id="PRO_5038941068" description="Secreted protein" evidence="1">
    <location>
        <begin position="28"/>
        <end position="51"/>
    </location>
</feature>
<organism evidence="2 3">
    <name type="scientific">Amycolatopsis jiangsuensis</name>
    <dbReference type="NCBI Taxonomy" id="1181879"/>
    <lineage>
        <taxon>Bacteria</taxon>
        <taxon>Bacillati</taxon>
        <taxon>Actinomycetota</taxon>
        <taxon>Actinomycetes</taxon>
        <taxon>Pseudonocardiales</taxon>
        <taxon>Pseudonocardiaceae</taxon>
        <taxon>Amycolatopsis</taxon>
    </lineage>
</organism>
<reference evidence="2 3" key="1">
    <citation type="submission" date="2020-08" db="EMBL/GenBank/DDBJ databases">
        <title>Sequencing the genomes of 1000 actinobacteria strains.</title>
        <authorList>
            <person name="Klenk H.-P."/>
        </authorList>
    </citation>
    <scope>NUCLEOTIDE SEQUENCE [LARGE SCALE GENOMIC DNA]</scope>
    <source>
        <strain evidence="2 3">DSM 45859</strain>
    </source>
</reference>
<feature type="signal peptide" evidence="1">
    <location>
        <begin position="1"/>
        <end position="27"/>
    </location>
</feature>
<evidence type="ECO:0000256" key="1">
    <source>
        <dbReference type="SAM" id="SignalP"/>
    </source>
</evidence>
<keyword evidence="3" id="KW-1185">Reference proteome</keyword>
<gene>
    <name evidence="2" type="ORF">BJY18_007127</name>
</gene>
<name>A0A840J892_9PSEU</name>
<dbReference type="RefSeq" id="WP_184784136.1">
    <property type="nucleotide sequence ID" value="NZ_JACHMG010000001.1"/>
</dbReference>
<comment type="caution">
    <text evidence="2">The sequence shown here is derived from an EMBL/GenBank/DDBJ whole genome shotgun (WGS) entry which is preliminary data.</text>
</comment>
<dbReference type="EMBL" id="JACHMG010000001">
    <property type="protein sequence ID" value="MBB4689642.1"/>
    <property type="molecule type" value="Genomic_DNA"/>
</dbReference>
<evidence type="ECO:0000313" key="3">
    <source>
        <dbReference type="Proteomes" id="UP000581769"/>
    </source>
</evidence>
<dbReference type="Proteomes" id="UP000581769">
    <property type="component" value="Unassembled WGS sequence"/>
</dbReference>